<accession>A0A1T3NT08</accession>
<keyword evidence="3" id="KW-1185">Reference proteome</keyword>
<dbReference type="SUPFAM" id="SSF103196">
    <property type="entry name" value="Roadblock/LC7 domain"/>
    <property type="match status" value="1"/>
</dbReference>
<protein>
    <submittedName>
        <fullName evidence="2">Dynein regulation protein LC7</fullName>
    </submittedName>
</protein>
<name>A0A1T3NT08_9ACTN</name>
<dbReference type="eggNOG" id="COG2018">
    <property type="taxonomic scope" value="Bacteria"/>
</dbReference>
<dbReference type="Gene3D" id="3.30.450.30">
    <property type="entry name" value="Dynein light chain 2a, cytoplasmic"/>
    <property type="match status" value="1"/>
</dbReference>
<dbReference type="OrthoDB" id="5187023at2"/>
<dbReference type="Proteomes" id="UP000190037">
    <property type="component" value="Unassembled WGS sequence"/>
</dbReference>
<dbReference type="InterPro" id="IPR004942">
    <property type="entry name" value="Roadblock/LAMTOR2_dom"/>
</dbReference>
<evidence type="ECO:0000313" key="2">
    <source>
        <dbReference type="EMBL" id="OPC80033.1"/>
    </source>
</evidence>
<sequence length="152" mass="16011">MTNTHDLAGGMATTATDSRLDWLLTDLVKRVHQTRHAIVLSEDGLLMSRSETIPRDDAEQLAAAAAGLQSLARSIGRGFAGGSVRQTLVEMDDAFLFLTAAGTGAHLAVLAEQSADVGVVAFEMNMLVKKVGEYLGTRPRGDEGGTRTGGRA</sequence>
<dbReference type="RefSeq" id="WP_078974301.1">
    <property type="nucleotide sequence ID" value="NZ_MWQN01000001.1"/>
</dbReference>
<feature type="domain" description="Roadblock/LAMTOR2" evidence="1">
    <location>
        <begin position="21"/>
        <end position="111"/>
    </location>
</feature>
<dbReference type="EMBL" id="MWQN01000001">
    <property type="protein sequence ID" value="OPC80033.1"/>
    <property type="molecule type" value="Genomic_DNA"/>
</dbReference>
<dbReference type="InterPro" id="IPR053141">
    <property type="entry name" value="Mycobact_SerProt_Inhib_Rv3364c"/>
</dbReference>
<organism evidence="2 3">
    <name type="scientific">Embleya scabrispora</name>
    <dbReference type="NCBI Taxonomy" id="159449"/>
    <lineage>
        <taxon>Bacteria</taxon>
        <taxon>Bacillati</taxon>
        <taxon>Actinomycetota</taxon>
        <taxon>Actinomycetes</taxon>
        <taxon>Kitasatosporales</taxon>
        <taxon>Streptomycetaceae</taxon>
        <taxon>Embleya</taxon>
    </lineage>
</organism>
<reference evidence="2 3" key="1">
    <citation type="submission" date="2017-03" db="EMBL/GenBank/DDBJ databases">
        <title>Draft genome sequence of Streptomyces scabrisporus NF3, endophyte isolated from Amphipterygium adstringens.</title>
        <authorList>
            <person name="Vazquez M."/>
            <person name="Ceapa C.D."/>
            <person name="Rodriguez Luna D."/>
            <person name="Sanchez Esquivel S."/>
        </authorList>
    </citation>
    <scope>NUCLEOTIDE SEQUENCE [LARGE SCALE GENOMIC DNA]</scope>
    <source>
        <strain evidence="2 3">NF3</strain>
    </source>
</reference>
<dbReference type="Pfam" id="PF03259">
    <property type="entry name" value="Robl_LC7"/>
    <property type="match status" value="1"/>
</dbReference>
<proteinExistence type="predicted"/>
<evidence type="ECO:0000259" key="1">
    <source>
        <dbReference type="SMART" id="SM00960"/>
    </source>
</evidence>
<comment type="caution">
    <text evidence="2">The sequence shown here is derived from an EMBL/GenBank/DDBJ whole genome shotgun (WGS) entry which is preliminary data.</text>
</comment>
<gene>
    <name evidence="2" type="ORF">B4N89_02885</name>
</gene>
<dbReference type="AlphaFoldDB" id="A0A1T3NT08"/>
<dbReference type="STRING" id="159449.B4N89_02885"/>
<dbReference type="PANTHER" id="PTHR36222:SF1">
    <property type="entry name" value="SERINE PROTEASE INHIBITOR RV3364C"/>
    <property type="match status" value="1"/>
</dbReference>
<dbReference type="SMART" id="SM00960">
    <property type="entry name" value="Robl_LC7"/>
    <property type="match status" value="1"/>
</dbReference>
<evidence type="ECO:0000313" key="3">
    <source>
        <dbReference type="Proteomes" id="UP000190037"/>
    </source>
</evidence>
<dbReference type="PANTHER" id="PTHR36222">
    <property type="entry name" value="SERINE PROTEASE INHIBITOR RV3364C"/>
    <property type="match status" value="1"/>
</dbReference>